<keyword evidence="3 10" id="KW-0963">Cytoplasm</keyword>
<protein>
    <recommendedName>
        <fullName evidence="10">Ribosomal RNA small subunit methyltransferase E</fullName>
        <ecNumber evidence="10">2.1.1.193</ecNumber>
    </recommendedName>
</protein>
<feature type="domain" description="Ribosomal RNA small subunit methyltransferase E PUA-like" evidence="12">
    <location>
        <begin position="17"/>
        <end position="64"/>
    </location>
</feature>
<comment type="similarity">
    <text evidence="2 10">Belongs to the RNA methyltransferase RsmE family.</text>
</comment>
<evidence type="ECO:0000256" key="5">
    <source>
        <dbReference type="ARBA" id="ARBA00022603"/>
    </source>
</evidence>
<organism evidence="13 14">
    <name type="scientific">Fluviicola chungangensis</name>
    <dbReference type="NCBI Taxonomy" id="2597671"/>
    <lineage>
        <taxon>Bacteria</taxon>
        <taxon>Pseudomonadati</taxon>
        <taxon>Bacteroidota</taxon>
        <taxon>Flavobacteriia</taxon>
        <taxon>Flavobacteriales</taxon>
        <taxon>Crocinitomicaceae</taxon>
        <taxon>Fluviicola</taxon>
    </lineage>
</organism>
<dbReference type="RefSeq" id="WP_144332889.1">
    <property type="nucleotide sequence ID" value="NZ_VLPL01000004.1"/>
</dbReference>
<feature type="domain" description="Ribosomal RNA small subunit methyltransferase E methyltransferase" evidence="11">
    <location>
        <begin position="76"/>
        <end position="221"/>
    </location>
</feature>
<dbReference type="SUPFAM" id="SSF88697">
    <property type="entry name" value="PUA domain-like"/>
    <property type="match status" value="1"/>
</dbReference>
<keyword evidence="6 10" id="KW-0808">Transferase</keyword>
<dbReference type="CDD" id="cd18084">
    <property type="entry name" value="RsmE-like"/>
    <property type="match status" value="1"/>
</dbReference>
<evidence type="ECO:0000256" key="8">
    <source>
        <dbReference type="ARBA" id="ARBA00025699"/>
    </source>
</evidence>
<keyword evidence="5 10" id="KW-0489">Methyltransferase</keyword>
<dbReference type="AlphaFoldDB" id="A0A556MXY9"/>
<accession>A0A556MXY9</accession>
<comment type="caution">
    <text evidence="13">The sequence shown here is derived from an EMBL/GenBank/DDBJ whole genome shotgun (WGS) entry which is preliminary data.</text>
</comment>
<dbReference type="Gene3D" id="3.40.1280.10">
    <property type="match status" value="1"/>
</dbReference>
<dbReference type="InterPro" id="IPR029026">
    <property type="entry name" value="tRNA_m1G_MTases_N"/>
</dbReference>
<dbReference type="OrthoDB" id="9815641at2"/>
<dbReference type="Gene3D" id="2.40.240.20">
    <property type="entry name" value="Hypothetical PUA domain-like, domain 1"/>
    <property type="match status" value="1"/>
</dbReference>
<keyword evidence="4 10" id="KW-0698">rRNA processing</keyword>
<evidence type="ECO:0000256" key="9">
    <source>
        <dbReference type="ARBA" id="ARBA00047944"/>
    </source>
</evidence>
<dbReference type="EC" id="2.1.1.193" evidence="10"/>
<keyword evidence="14" id="KW-1185">Reference proteome</keyword>
<reference evidence="13 14" key="1">
    <citation type="submission" date="2019-07" db="EMBL/GenBank/DDBJ databases">
        <authorList>
            <person name="Huq M.A."/>
        </authorList>
    </citation>
    <scope>NUCLEOTIDE SEQUENCE [LARGE SCALE GENOMIC DNA]</scope>
    <source>
        <strain evidence="13 14">MAH-3</strain>
    </source>
</reference>
<evidence type="ECO:0000256" key="1">
    <source>
        <dbReference type="ARBA" id="ARBA00004496"/>
    </source>
</evidence>
<dbReference type="PANTHER" id="PTHR30027">
    <property type="entry name" value="RIBOSOMAL RNA SMALL SUBUNIT METHYLTRANSFERASE E"/>
    <property type="match status" value="1"/>
</dbReference>
<dbReference type="SUPFAM" id="SSF75217">
    <property type="entry name" value="alpha/beta knot"/>
    <property type="match status" value="1"/>
</dbReference>
<dbReference type="InterPro" id="IPR046887">
    <property type="entry name" value="RsmE_PUA-like"/>
</dbReference>
<dbReference type="EMBL" id="VLPL01000004">
    <property type="protein sequence ID" value="TSJ44775.1"/>
    <property type="molecule type" value="Genomic_DNA"/>
</dbReference>
<dbReference type="InterPro" id="IPR046886">
    <property type="entry name" value="RsmE_MTase_dom"/>
</dbReference>
<dbReference type="Proteomes" id="UP000316008">
    <property type="component" value="Unassembled WGS sequence"/>
</dbReference>
<name>A0A556MXY9_9FLAO</name>
<evidence type="ECO:0000256" key="7">
    <source>
        <dbReference type="ARBA" id="ARBA00022691"/>
    </source>
</evidence>
<dbReference type="GO" id="GO:0070475">
    <property type="term" value="P:rRNA base methylation"/>
    <property type="evidence" value="ECO:0007669"/>
    <property type="project" value="TreeGrafter"/>
</dbReference>
<dbReference type="Pfam" id="PF20260">
    <property type="entry name" value="PUA_4"/>
    <property type="match status" value="1"/>
</dbReference>
<comment type="subcellular location">
    <subcellularLocation>
        <location evidence="1 10">Cytoplasm</location>
    </subcellularLocation>
</comment>
<dbReference type="PIRSF" id="PIRSF015601">
    <property type="entry name" value="MTase_slr0722"/>
    <property type="match status" value="1"/>
</dbReference>
<evidence type="ECO:0000256" key="6">
    <source>
        <dbReference type="ARBA" id="ARBA00022679"/>
    </source>
</evidence>
<evidence type="ECO:0000256" key="10">
    <source>
        <dbReference type="PIRNR" id="PIRNR015601"/>
    </source>
</evidence>
<dbReference type="InterPro" id="IPR006700">
    <property type="entry name" value="RsmE"/>
</dbReference>
<evidence type="ECO:0000259" key="11">
    <source>
        <dbReference type="Pfam" id="PF04452"/>
    </source>
</evidence>
<proteinExistence type="inferred from homology"/>
<evidence type="ECO:0000259" key="12">
    <source>
        <dbReference type="Pfam" id="PF20260"/>
    </source>
</evidence>
<comment type="function">
    <text evidence="8 10">Specifically methylates the N3 position of the uracil ring of uridine 1498 (m3U1498) in 16S rRNA. Acts on the fully assembled 30S ribosomal subunit.</text>
</comment>
<dbReference type="PANTHER" id="PTHR30027:SF3">
    <property type="entry name" value="16S RRNA (URACIL(1498)-N(3))-METHYLTRANSFERASE"/>
    <property type="match status" value="1"/>
</dbReference>
<dbReference type="Pfam" id="PF04452">
    <property type="entry name" value="Methyltrans_RNA"/>
    <property type="match status" value="1"/>
</dbReference>
<evidence type="ECO:0000256" key="3">
    <source>
        <dbReference type="ARBA" id="ARBA00022490"/>
    </source>
</evidence>
<gene>
    <name evidence="13" type="ORF">FO442_09240</name>
</gene>
<evidence type="ECO:0000256" key="2">
    <source>
        <dbReference type="ARBA" id="ARBA00005528"/>
    </source>
</evidence>
<evidence type="ECO:0000313" key="13">
    <source>
        <dbReference type="EMBL" id="TSJ44775.1"/>
    </source>
</evidence>
<dbReference type="InterPro" id="IPR029028">
    <property type="entry name" value="Alpha/beta_knot_MTases"/>
</dbReference>
<dbReference type="GO" id="GO:0070042">
    <property type="term" value="F:rRNA (uridine-N3-)-methyltransferase activity"/>
    <property type="evidence" value="ECO:0007669"/>
    <property type="project" value="TreeGrafter"/>
</dbReference>
<keyword evidence="7 10" id="KW-0949">S-adenosyl-L-methionine</keyword>
<dbReference type="GO" id="GO:0005737">
    <property type="term" value="C:cytoplasm"/>
    <property type="evidence" value="ECO:0007669"/>
    <property type="project" value="UniProtKB-SubCell"/>
</dbReference>
<sequence>MRRFFLLQIPDSEVFQLPEEESKHIVRVLRHENGDRFLLLNGLGLIVTAEIVDAHPKKCQVKVISREVKNRSGNGFHLAIAPTKNLDRMEWMVEKIVEIGASKLTFLNCERSERVQLKLDRLQRVAISAMKQAQHDFLLEMEELQNFSDFVADNPNGGLAHCMEGAKKSVNELNYPFRILIGPEGDFSESELKWALKHGYEAVHLGESRLRTETAGIVACVLALNS</sequence>
<dbReference type="NCBIfam" id="TIGR00046">
    <property type="entry name" value="RsmE family RNA methyltransferase"/>
    <property type="match status" value="1"/>
</dbReference>
<evidence type="ECO:0000313" key="14">
    <source>
        <dbReference type="Proteomes" id="UP000316008"/>
    </source>
</evidence>
<comment type="catalytic activity">
    <reaction evidence="9 10">
        <text>uridine(1498) in 16S rRNA + S-adenosyl-L-methionine = N(3)-methyluridine(1498) in 16S rRNA + S-adenosyl-L-homocysteine + H(+)</text>
        <dbReference type="Rhea" id="RHEA:42920"/>
        <dbReference type="Rhea" id="RHEA-COMP:10283"/>
        <dbReference type="Rhea" id="RHEA-COMP:10284"/>
        <dbReference type="ChEBI" id="CHEBI:15378"/>
        <dbReference type="ChEBI" id="CHEBI:57856"/>
        <dbReference type="ChEBI" id="CHEBI:59789"/>
        <dbReference type="ChEBI" id="CHEBI:65315"/>
        <dbReference type="ChEBI" id="CHEBI:74502"/>
        <dbReference type="EC" id="2.1.1.193"/>
    </reaction>
</comment>
<dbReference type="InterPro" id="IPR015947">
    <property type="entry name" value="PUA-like_sf"/>
</dbReference>
<evidence type="ECO:0000256" key="4">
    <source>
        <dbReference type="ARBA" id="ARBA00022552"/>
    </source>
</evidence>